<evidence type="ECO:0008006" key="3">
    <source>
        <dbReference type="Google" id="ProtNLM"/>
    </source>
</evidence>
<name>L8H4B7_ACACF</name>
<dbReference type="PANTHER" id="PTHR13318">
    <property type="entry name" value="PARTNER OF PAIRED, ISOFORM B-RELATED"/>
    <property type="match status" value="1"/>
</dbReference>
<dbReference type="InterPro" id="IPR032675">
    <property type="entry name" value="LRR_dom_sf"/>
</dbReference>
<evidence type="ECO:0000313" key="1">
    <source>
        <dbReference type="EMBL" id="ELR19306.1"/>
    </source>
</evidence>
<dbReference type="EMBL" id="KB007933">
    <property type="protein sequence ID" value="ELR19306.1"/>
    <property type="molecule type" value="Genomic_DNA"/>
</dbReference>
<dbReference type="GO" id="GO:0019005">
    <property type="term" value="C:SCF ubiquitin ligase complex"/>
    <property type="evidence" value="ECO:0007669"/>
    <property type="project" value="TreeGrafter"/>
</dbReference>
<sequence length="283" mass="30155">MTEAWSPCETVPASLVAQCCGWLAGHTHQFDSLAGLPTDLRETVLRCLAQRELLDDRTFGLLFSPQGAGFGRLRLAGNGVSDAGLCRFLDECHDSLAELTITSCPRISGLSLQRVGQLCTGLRSLHISDPGPLVDEPAIASLFPSSSSRDEGGHTGHGGTLRSLVLDACGERLQDASLVRMAQLWSGLCALRLSECPDLSDAFVYASAPILSGSLTSLELSGCSYLSDLSLRALVRIPSFPVLLAETPNLIAVRRTKHLTNLATLKLNQNPSITHKGLAHIAT</sequence>
<dbReference type="KEGG" id="acan:ACA1_264800"/>
<dbReference type="Proteomes" id="UP000011083">
    <property type="component" value="Unassembled WGS sequence"/>
</dbReference>
<protein>
    <recommendedName>
        <fullName evidence="3">Leucine rich repeat domain containing protein</fullName>
    </recommendedName>
</protein>
<dbReference type="VEuPathDB" id="AmoebaDB:ACA1_264800"/>
<dbReference type="GeneID" id="14920083"/>
<dbReference type="STRING" id="1257118.L8H4B7"/>
<reference evidence="1 2" key="1">
    <citation type="journal article" date="2013" name="Genome Biol.">
        <title>Genome of Acanthamoeba castellanii highlights extensive lateral gene transfer and early evolution of tyrosine kinase signaling.</title>
        <authorList>
            <person name="Clarke M."/>
            <person name="Lohan A.J."/>
            <person name="Liu B."/>
            <person name="Lagkouvardos I."/>
            <person name="Roy S."/>
            <person name="Zafar N."/>
            <person name="Bertelli C."/>
            <person name="Schilde C."/>
            <person name="Kianianmomeni A."/>
            <person name="Burglin T.R."/>
            <person name="Frech C."/>
            <person name="Turcotte B."/>
            <person name="Kopec K.O."/>
            <person name="Synnott J.M."/>
            <person name="Choo C."/>
            <person name="Paponov I."/>
            <person name="Finkler A."/>
            <person name="Soon Heng Tan C."/>
            <person name="Hutchins A.P."/>
            <person name="Weinmeier T."/>
            <person name="Rattei T."/>
            <person name="Chu J.S."/>
            <person name="Gimenez G."/>
            <person name="Irimia M."/>
            <person name="Rigden D.J."/>
            <person name="Fitzpatrick D.A."/>
            <person name="Lorenzo-Morales J."/>
            <person name="Bateman A."/>
            <person name="Chiu C.H."/>
            <person name="Tang P."/>
            <person name="Hegemann P."/>
            <person name="Fromm H."/>
            <person name="Raoult D."/>
            <person name="Greub G."/>
            <person name="Miranda-Saavedra D."/>
            <person name="Chen N."/>
            <person name="Nash P."/>
            <person name="Ginger M.L."/>
            <person name="Horn M."/>
            <person name="Schaap P."/>
            <person name="Caler L."/>
            <person name="Loftus B."/>
        </authorList>
    </citation>
    <scope>NUCLEOTIDE SEQUENCE [LARGE SCALE GENOMIC DNA]</scope>
    <source>
        <strain evidence="1 2">Neff</strain>
    </source>
</reference>
<accession>L8H4B7</accession>
<dbReference type="SMART" id="SM00367">
    <property type="entry name" value="LRR_CC"/>
    <property type="match status" value="3"/>
</dbReference>
<dbReference type="GO" id="GO:0031146">
    <property type="term" value="P:SCF-dependent proteasomal ubiquitin-dependent protein catabolic process"/>
    <property type="evidence" value="ECO:0007669"/>
    <property type="project" value="TreeGrafter"/>
</dbReference>
<dbReference type="Gene3D" id="3.80.10.10">
    <property type="entry name" value="Ribonuclease Inhibitor"/>
    <property type="match status" value="2"/>
</dbReference>
<proteinExistence type="predicted"/>
<evidence type="ECO:0000313" key="2">
    <source>
        <dbReference type="Proteomes" id="UP000011083"/>
    </source>
</evidence>
<gene>
    <name evidence="1" type="ORF">ACA1_264800</name>
</gene>
<keyword evidence="2" id="KW-1185">Reference proteome</keyword>
<dbReference type="InterPro" id="IPR006553">
    <property type="entry name" value="Leu-rich_rpt_Cys-con_subtyp"/>
</dbReference>
<dbReference type="RefSeq" id="XP_004341391.1">
    <property type="nucleotide sequence ID" value="XM_004341343.1"/>
</dbReference>
<dbReference type="SUPFAM" id="SSF52047">
    <property type="entry name" value="RNI-like"/>
    <property type="match status" value="1"/>
</dbReference>
<dbReference type="AlphaFoldDB" id="L8H4B7"/>
<organism evidence="1 2">
    <name type="scientific">Acanthamoeba castellanii (strain ATCC 30010 / Neff)</name>
    <dbReference type="NCBI Taxonomy" id="1257118"/>
    <lineage>
        <taxon>Eukaryota</taxon>
        <taxon>Amoebozoa</taxon>
        <taxon>Discosea</taxon>
        <taxon>Longamoebia</taxon>
        <taxon>Centramoebida</taxon>
        <taxon>Acanthamoebidae</taxon>
        <taxon>Acanthamoeba</taxon>
    </lineage>
</organism>